<reference evidence="1 2" key="1">
    <citation type="submission" date="2024-01" db="EMBL/GenBank/DDBJ databases">
        <authorList>
            <person name="Allen C."/>
            <person name="Tagirdzhanova G."/>
        </authorList>
    </citation>
    <scope>NUCLEOTIDE SEQUENCE [LARGE SCALE GENOMIC DNA]</scope>
</reference>
<protein>
    <recommendedName>
        <fullName evidence="3">Protein kinase domain-containing protein</fullName>
    </recommendedName>
</protein>
<accession>A0ABP0AYX5</accession>
<gene>
    <name evidence="1" type="ORF">SEUCBS140593_001516</name>
</gene>
<dbReference type="InterPro" id="IPR011009">
    <property type="entry name" value="Kinase-like_dom_sf"/>
</dbReference>
<evidence type="ECO:0000313" key="2">
    <source>
        <dbReference type="Proteomes" id="UP001642482"/>
    </source>
</evidence>
<dbReference type="InterPro" id="IPR052396">
    <property type="entry name" value="Meiotic_Drive_Suppr_Kinase"/>
</dbReference>
<dbReference type="SUPFAM" id="SSF56112">
    <property type="entry name" value="Protein kinase-like (PK-like)"/>
    <property type="match status" value="1"/>
</dbReference>
<name>A0ABP0AYX5_9PEZI</name>
<organism evidence="1 2">
    <name type="scientific">Sporothrix eucalyptigena</name>
    <dbReference type="NCBI Taxonomy" id="1812306"/>
    <lineage>
        <taxon>Eukaryota</taxon>
        <taxon>Fungi</taxon>
        <taxon>Dikarya</taxon>
        <taxon>Ascomycota</taxon>
        <taxon>Pezizomycotina</taxon>
        <taxon>Sordariomycetes</taxon>
        <taxon>Sordariomycetidae</taxon>
        <taxon>Ophiostomatales</taxon>
        <taxon>Ophiostomataceae</taxon>
        <taxon>Sporothrix</taxon>
    </lineage>
</organism>
<keyword evidence="2" id="KW-1185">Reference proteome</keyword>
<dbReference type="PANTHER" id="PTHR37171:SF1">
    <property type="entry name" value="SERINE_THREONINE-PROTEIN KINASE YRZF-RELATED"/>
    <property type="match status" value="1"/>
</dbReference>
<dbReference type="Proteomes" id="UP001642482">
    <property type="component" value="Unassembled WGS sequence"/>
</dbReference>
<evidence type="ECO:0000313" key="1">
    <source>
        <dbReference type="EMBL" id="CAK7212476.1"/>
    </source>
</evidence>
<evidence type="ECO:0008006" key="3">
    <source>
        <dbReference type="Google" id="ProtNLM"/>
    </source>
</evidence>
<proteinExistence type="predicted"/>
<sequence>MADGVSDSVRVNYFDEDDILYPRLIQFQLGRSTIYATANLIHPFYRHVLKLDLYRSAWQRFISRRLLPVLPEVCQRLIKRWWPSYSLPDCVLLKKLQRPDHTHAFENEQTMYKRLAALQGRLIPYLYGEAQCGGVRALVVSFMPGVTAREQSKPRPAVEELIERIRVIAEEMAASGIVYGEGKLPNIILTDDDRAVLIDLENGRRRAGTRSGRPLPA</sequence>
<dbReference type="EMBL" id="CAWUHD010000009">
    <property type="protein sequence ID" value="CAK7212476.1"/>
    <property type="molecule type" value="Genomic_DNA"/>
</dbReference>
<comment type="caution">
    <text evidence="1">The sequence shown here is derived from an EMBL/GenBank/DDBJ whole genome shotgun (WGS) entry which is preliminary data.</text>
</comment>
<dbReference type="PANTHER" id="PTHR37171">
    <property type="entry name" value="SERINE/THREONINE-PROTEIN KINASE YRZF-RELATED"/>
    <property type="match status" value="1"/>
</dbReference>